<evidence type="ECO:0000256" key="8">
    <source>
        <dbReference type="RuleBase" id="RU000461"/>
    </source>
</evidence>
<dbReference type="InterPro" id="IPR017972">
    <property type="entry name" value="Cyt_P450_CS"/>
</dbReference>
<evidence type="ECO:0000313" key="10">
    <source>
        <dbReference type="Proteomes" id="UP000031364"/>
    </source>
</evidence>
<dbReference type="Proteomes" id="UP000031364">
    <property type="component" value="Unassembled WGS sequence"/>
</dbReference>
<evidence type="ECO:0000256" key="1">
    <source>
        <dbReference type="ARBA" id="ARBA00001971"/>
    </source>
</evidence>
<evidence type="ECO:0000256" key="6">
    <source>
        <dbReference type="ARBA" id="ARBA00023004"/>
    </source>
</evidence>
<dbReference type="Pfam" id="PF00067">
    <property type="entry name" value="p450"/>
    <property type="match status" value="1"/>
</dbReference>
<dbReference type="RefSeq" id="WP_043663096.1">
    <property type="nucleotide sequence ID" value="NZ_BDCI01000004.1"/>
</dbReference>
<dbReference type="PANTHER" id="PTHR46696">
    <property type="entry name" value="P450, PUTATIVE (EUROFUNG)-RELATED"/>
    <property type="match status" value="1"/>
</dbReference>
<comment type="similarity">
    <text evidence="2 8">Belongs to the cytochrome P450 family.</text>
</comment>
<comment type="caution">
    <text evidence="9">The sequence shown here is derived from an EMBL/GenBank/DDBJ whole genome shotgun (WGS) entry which is preliminary data.</text>
</comment>
<reference evidence="9 10" key="1">
    <citation type="journal article" date="2014" name="Int. J. Syst. Evol. Microbiol.">
        <title>Nocardia vulneris sp. nov., isolated from wounds of human patients in North America.</title>
        <authorList>
            <person name="Lasker B.A."/>
            <person name="Bell M."/>
            <person name="Klenk H.P."/>
            <person name="Sproer C."/>
            <person name="Schumann C."/>
            <person name="Schumann P."/>
            <person name="Brown J.M."/>
        </authorList>
    </citation>
    <scope>NUCLEOTIDE SEQUENCE [LARGE SCALE GENOMIC DNA]</scope>
    <source>
        <strain evidence="9 10">W9851</strain>
    </source>
</reference>
<dbReference type="PRINTS" id="PR00359">
    <property type="entry name" value="BP450"/>
</dbReference>
<evidence type="ECO:0000313" key="9">
    <source>
        <dbReference type="EMBL" id="KIA66615.1"/>
    </source>
</evidence>
<evidence type="ECO:0000256" key="7">
    <source>
        <dbReference type="ARBA" id="ARBA00023033"/>
    </source>
</evidence>
<keyword evidence="10" id="KW-1185">Reference proteome</keyword>
<keyword evidence="3 8" id="KW-0349">Heme</keyword>
<protein>
    <submittedName>
        <fullName evidence="9">Cytochrome P450</fullName>
    </submittedName>
</protein>
<dbReference type="InterPro" id="IPR001128">
    <property type="entry name" value="Cyt_P450"/>
</dbReference>
<dbReference type="SUPFAM" id="SSF48264">
    <property type="entry name" value="Cytochrome P450"/>
    <property type="match status" value="1"/>
</dbReference>
<comment type="cofactor">
    <cofactor evidence="1">
        <name>heme</name>
        <dbReference type="ChEBI" id="CHEBI:30413"/>
    </cofactor>
</comment>
<organism evidence="9 10">
    <name type="scientific">Nocardia vulneris</name>
    <dbReference type="NCBI Taxonomy" id="1141657"/>
    <lineage>
        <taxon>Bacteria</taxon>
        <taxon>Bacillati</taxon>
        <taxon>Actinomycetota</taxon>
        <taxon>Actinomycetes</taxon>
        <taxon>Mycobacteriales</taxon>
        <taxon>Nocardiaceae</taxon>
        <taxon>Nocardia</taxon>
    </lineage>
</organism>
<evidence type="ECO:0000256" key="4">
    <source>
        <dbReference type="ARBA" id="ARBA00022723"/>
    </source>
</evidence>
<evidence type="ECO:0000256" key="5">
    <source>
        <dbReference type="ARBA" id="ARBA00023002"/>
    </source>
</evidence>
<gene>
    <name evidence="9" type="ORF">FG87_00325</name>
</gene>
<dbReference type="Gene3D" id="1.10.630.10">
    <property type="entry name" value="Cytochrome P450"/>
    <property type="match status" value="1"/>
</dbReference>
<accession>A0ABR4ZNG8</accession>
<dbReference type="InterPro" id="IPR036396">
    <property type="entry name" value="Cyt_P450_sf"/>
</dbReference>
<keyword evidence="7 8" id="KW-0503">Monooxygenase</keyword>
<dbReference type="PROSITE" id="PS00086">
    <property type="entry name" value="CYTOCHROME_P450"/>
    <property type="match status" value="1"/>
</dbReference>
<proteinExistence type="inferred from homology"/>
<dbReference type="EMBL" id="JNFP01000001">
    <property type="protein sequence ID" value="KIA66615.1"/>
    <property type="molecule type" value="Genomic_DNA"/>
</dbReference>
<name>A0ABR4ZNG8_9NOCA</name>
<keyword evidence="6 8" id="KW-0408">Iron</keyword>
<evidence type="ECO:0000256" key="2">
    <source>
        <dbReference type="ARBA" id="ARBA00010617"/>
    </source>
</evidence>
<dbReference type="PANTHER" id="PTHR46696:SF4">
    <property type="entry name" value="BIOTIN BIOSYNTHESIS CYTOCHROME P450"/>
    <property type="match status" value="1"/>
</dbReference>
<sequence>MPDTTDRLDFFDPALVNDPYPLYAALRAGPPVHWLADTGFALVSRSDLVVEAATRTAEFSSHLTAALVRAPDGNPAVFDLDGGGNAVHVLATGDEPAHQRHRKLVLPTLVAKRIRALEPAVAAAMARLWERGFRDGRIEWAGAVADRLPMTLVAALIGLPDNDIAQLVRWGYASTELLGGLMAPDQLGATVTASVELAGYLHEQFVRARSEPGDDLLGDLVRACAAGELTSSVAVLILVQLVGAGGESSAGLIGNAARLLATNPALQQQVRDEPRLLEPFLEEALRLESPFRAHHRHVVADTTLGGAELPAGSHVLLLWGAANRDPAVFDAPDEIRLHRAAPRSHLAFGKGMHFCVGAALARSEARIALGTLLERTESFELCPENVAAQWFPSIFVRRQQRLELSCAAP</sequence>
<dbReference type="InterPro" id="IPR002397">
    <property type="entry name" value="Cyt_P450_B"/>
</dbReference>
<evidence type="ECO:0000256" key="3">
    <source>
        <dbReference type="ARBA" id="ARBA00022617"/>
    </source>
</evidence>
<keyword evidence="5 8" id="KW-0560">Oxidoreductase</keyword>
<keyword evidence="4 8" id="KW-0479">Metal-binding</keyword>